<dbReference type="Proteomes" id="UP000031030">
    <property type="component" value="Unassembled WGS sequence"/>
</dbReference>
<keyword evidence="2 4" id="KW-0479">Metal-binding</keyword>
<feature type="binding site" evidence="4">
    <location>
        <position position="55"/>
    </location>
    <ligand>
        <name>molybdate</name>
        <dbReference type="ChEBI" id="CHEBI:36264"/>
    </ligand>
</feature>
<feature type="chain" id="PRO_5039124416" description="Molybdate-binding protein" evidence="5">
    <location>
        <begin position="22"/>
        <end position="272"/>
    </location>
</feature>
<keyword evidence="7" id="KW-1185">Reference proteome</keyword>
<feature type="binding site" evidence="4">
    <location>
        <position position="190"/>
    </location>
    <ligand>
        <name>molybdate</name>
        <dbReference type="ChEBI" id="CHEBI:36264"/>
    </ligand>
</feature>
<dbReference type="PANTHER" id="PTHR30632">
    <property type="entry name" value="MOLYBDATE-BINDING PERIPLASMIC PROTEIN"/>
    <property type="match status" value="1"/>
</dbReference>
<dbReference type="AlphaFoldDB" id="A0A0B2A7Q8"/>
<evidence type="ECO:0000313" key="7">
    <source>
        <dbReference type="Proteomes" id="UP000031030"/>
    </source>
</evidence>
<name>A0A0B2A7Q8_9MICO</name>
<sequence>MKTTRLIAVAATTLAAALAFAGCAGTADASGTGRSSSPASSAAPSGDLTVYAAASLSGAFDRLAKDFHAEYPGVTVKPITYDGSSVLATQIIGGAPVDVFASADLKNMQKVTAAGLTEKPVDFATNTMEIATGPGNPLGITGLADLAKTKSGTVPQVVLCAPEVPCGHAAQTLLTDAKVTVNPVSEEQNVTAVLTKVESGDADAGLVYVTDVKAAGSKVSGVDIANADAAVNTYPISTLTGAGNPAAADAFVAFVTSAAGQKVLASFGFGKP</sequence>
<feature type="binding site" evidence="4">
    <location>
        <position position="208"/>
    </location>
    <ligand>
        <name>molybdate</name>
        <dbReference type="ChEBI" id="CHEBI:36264"/>
    </ligand>
</feature>
<comment type="caution">
    <text evidence="6">The sequence shown here is derived from an EMBL/GenBank/DDBJ whole genome shotgun (WGS) entry which is preliminary data.</text>
</comment>
<evidence type="ECO:0000256" key="1">
    <source>
        <dbReference type="ARBA" id="ARBA00009175"/>
    </source>
</evidence>
<dbReference type="RefSeq" id="WP_039399085.1">
    <property type="nucleotide sequence ID" value="NZ_JTDK01000009.1"/>
</dbReference>
<dbReference type="EMBL" id="JTDK01000009">
    <property type="protein sequence ID" value="KHK97646.1"/>
    <property type="molecule type" value="Genomic_DNA"/>
</dbReference>
<dbReference type="NCBIfam" id="TIGR01256">
    <property type="entry name" value="modA"/>
    <property type="match status" value="1"/>
</dbReference>
<keyword evidence="4" id="KW-0500">Molybdenum</keyword>
<evidence type="ECO:0000313" key="6">
    <source>
        <dbReference type="EMBL" id="KHK97646.1"/>
    </source>
</evidence>
<evidence type="ECO:0008006" key="8">
    <source>
        <dbReference type="Google" id="ProtNLM"/>
    </source>
</evidence>
<dbReference type="Pfam" id="PF13531">
    <property type="entry name" value="SBP_bac_11"/>
    <property type="match status" value="1"/>
</dbReference>
<dbReference type="PANTHER" id="PTHR30632:SF0">
    <property type="entry name" value="SULFATE-BINDING PROTEIN"/>
    <property type="match status" value="1"/>
</dbReference>
<evidence type="ECO:0000256" key="3">
    <source>
        <dbReference type="ARBA" id="ARBA00022729"/>
    </source>
</evidence>
<feature type="signal peptide" evidence="5">
    <location>
        <begin position="1"/>
        <end position="21"/>
    </location>
</feature>
<dbReference type="InterPro" id="IPR005950">
    <property type="entry name" value="ModA"/>
</dbReference>
<dbReference type="STRING" id="1348253.LK09_10605"/>
<feature type="binding site" evidence="4">
    <location>
        <position position="84"/>
    </location>
    <ligand>
        <name>molybdate</name>
        <dbReference type="ChEBI" id="CHEBI:36264"/>
    </ligand>
</feature>
<protein>
    <recommendedName>
        <fullName evidence="8">Molybdate-binding protein</fullName>
    </recommendedName>
</protein>
<dbReference type="GO" id="GO:0015689">
    <property type="term" value="P:molybdate ion transport"/>
    <property type="evidence" value="ECO:0007669"/>
    <property type="project" value="InterPro"/>
</dbReference>
<organism evidence="6 7">
    <name type="scientific">Microbacterium mangrovi</name>
    <dbReference type="NCBI Taxonomy" id="1348253"/>
    <lineage>
        <taxon>Bacteria</taxon>
        <taxon>Bacillati</taxon>
        <taxon>Actinomycetota</taxon>
        <taxon>Actinomycetes</taxon>
        <taxon>Micrococcales</taxon>
        <taxon>Microbacteriaceae</taxon>
        <taxon>Microbacterium</taxon>
    </lineage>
</organism>
<gene>
    <name evidence="6" type="ORF">LK09_10605</name>
</gene>
<dbReference type="PIRSF" id="PIRSF004846">
    <property type="entry name" value="ModA"/>
    <property type="match status" value="1"/>
</dbReference>
<dbReference type="GO" id="GO:0046872">
    <property type="term" value="F:metal ion binding"/>
    <property type="evidence" value="ECO:0007669"/>
    <property type="project" value="UniProtKB-KW"/>
</dbReference>
<evidence type="ECO:0000256" key="5">
    <source>
        <dbReference type="SAM" id="SignalP"/>
    </source>
</evidence>
<dbReference type="Gene3D" id="3.40.190.10">
    <property type="entry name" value="Periplasmic binding protein-like II"/>
    <property type="match status" value="2"/>
</dbReference>
<dbReference type="InterPro" id="IPR050682">
    <property type="entry name" value="ModA/WtpA"/>
</dbReference>
<keyword evidence="3 5" id="KW-0732">Signal</keyword>
<comment type="similarity">
    <text evidence="1">Belongs to the bacterial solute-binding protein ModA family.</text>
</comment>
<dbReference type="SUPFAM" id="SSF53850">
    <property type="entry name" value="Periplasmic binding protein-like II"/>
    <property type="match status" value="1"/>
</dbReference>
<reference evidence="6 7" key="1">
    <citation type="submission" date="2014-11" db="EMBL/GenBank/DDBJ databases">
        <title>Genome sequence of Microbacterium mangrovi MUSC 115(T).</title>
        <authorList>
            <person name="Lee L.-H."/>
        </authorList>
    </citation>
    <scope>NUCLEOTIDE SEQUENCE [LARGE SCALE GENOMIC DNA]</scope>
    <source>
        <strain evidence="6 7">MUSC 115</strain>
    </source>
</reference>
<accession>A0A0B2A7Q8</accession>
<dbReference type="PROSITE" id="PS51257">
    <property type="entry name" value="PROKAR_LIPOPROTEIN"/>
    <property type="match status" value="1"/>
</dbReference>
<evidence type="ECO:0000256" key="2">
    <source>
        <dbReference type="ARBA" id="ARBA00022723"/>
    </source>
</evidence>
<proteinExistence type="inferred from homology"/>
<dbReference type="GO" id="GO:0030973">
    <property type="term" value="F:molybdate ion binding"/>
    <property type="evidence" value="ECO:0007669"/>
    <property type="project" value="TreeGrafter"/>
</dbReference>
<evidence type="ECO:0000256" key="4">
    <source>
        <dbReference type="PIRSR" id="PIRSR004846-1"/>
    </source>
</evidence>